<evidence type="ECO:0008006" key="4">
    <source>
        <dbReference type="Google" id="ProtNLM"/>
    </source>
</evidence>
<evidence type="ECO:0000256" key="1">
    <source>
        <dbReference type="SAM" id="MobiDB-lite"/>
    </source>
</evidence>
<dbReference type="RefSeq" id="WP_064240100.1">
    <property type="nucleotide sequence ID" value="NZ_LPUX01000046.1"/>
</dbReference>
<keyword evidence="3" id="KW-1185">Reference proteome</keyword>
<name>A0A178Y823_9HYPH</name>
<comment type="caution">
    <text evidence="2">The sequence shown here is derived from an EMBL/GenBank/DDBJ whole genome shotgun (WGS) entry which is preliminary data.</text>
</comment>
<proteinExistence type="predicted"/>
<gene>
    <name evidence="2" type="ORF">AU381_08930</name>
</gene>
<evidence type="ECO:0000313" key="3">
    <source>
        <dbReference type="Proteomes" id="UP000094025"/>
    </source>
</evidence>
<evidence type="ECO:0000313" key="2">
    <source>
        <dbReference type="EMBL" id="OAP43504.1"/>
    </source>
</evidence>
<accession>A0A178Y823</accession>
<sequence length="70" mass="8039">MTFDDHVELALVMACEELEMTRDEAIRFFIREWLEGYGFLPVPDSDDRSETQGSAQLGYSLRRPRGAKGQ</sequence>
<dbReference type="AlphaFoldDB" id="A0A178Y823"/>
<reference evidence="2 3" key="1">
    <citation type="journal article" date="2016" name="Int. J. Syst. Evol. Microbiol.">
        <title>Ensifer glycinis sp. nov., an novel rhizobial species associated with Glycine spp.</title>
        <authorList>
            <person name="Yan H."/>
            <person name="Yan J."/>
            <person name="Sui X.H."/>
            <person name="Wang E.T."/>
            <person name="Chen W.X."/>
            <person name="Zhang X.X."/>
            <person name="Chen W.F."/>
        </authorList>
    </citation>
    <scope>NUCLEOTIDE SEQUENCE [LARGE SCALE GENOMIC DNA]</scope>
    <source>
        <strain evidence="2 3">CCBAU 23380</strain>
    </source>
</reference>
<feature type="region of interest" description="Disordered" evidence="1">
    <location>
        <begin position="42"/>
        <end position="70"/>
    </location>
</feature>
<dbReference type="Proteomes" id="UP000094025">
    <property type="component" value="Unassembled WGS sequence"/>
</dbReference>
<protein>
    <recommendedName>
        <fullName evidence="4">Ribbon-helix-helix protein CopG domain-containing protein</fullName>
    </recommendedName>
</protein>
<organism evidence="2 3">
    <name type="scientific">Sinorhizobium glycinis</name>
    <dbReference type="NCBI Taxonomy" id="1472378"/>
    <lineage>
        <taxon>Bacteria</taxon>
        <taxon>Pseudomonadati</taxon>
        <taxon>Pseudomonadota</taxon>
        <taxon>Alphaproteobacteria</taxon>
        <taxon>Hyphomicrobiales</taxon>
        <taxon>Rhizobiaceae</taxon>
        <taxon>Sinorhizobium/Ensifer group</taxon>
        <taxon>Sinorhizobium</taxon>
    </lineage>
</organism>
<dbReference type="EMBL" id="LPUX01000046">
    <property type="protein sequence ID" value="OAP43504.1"/>
    <property type="molecule type" value="Genomic_DNA"/>
</dbReference>